<sequence length="124" mass="13646">MLARCLLRPGAWGDAAHKELRVLTARRLRKRRSDLLAAAGGGMRTRSTCHSEAAGQRHGLHRRALCEAEACHYYPRNECVPWCGMYSNLIFGSVLCSARVTASPEPRLTYPVVALSTCAPRAPL</sequence>
<evidence type="ECO:0000313" key="1">
    <source>
        <dbReference type="EMBL" id="MPC34171.1"/>
    </source>
</evidence>
<reference evidence="1 2" key="1">
    <citation type="submission" date="2019-05" db="EMBL/GenBank/DDBJ databases">
        <title>Another draft genome of Portunus trituberculatus and its Hox gene families provides insights of decapod evolution.</title>
        <authorList>
            <person name="Jeong J.-H."/>
            <person name="Song I."/>
            <person name="Kim S."/>
            <person name="Choi T."/>
            <person name="Kim D."/>
            <person name="Ryu S."/>
            <person name="Kim W."/>
        </authorList>
    </citation>
    <scope>NUCLEOTIDE SEQUENCE [LARGE SCALE GENOMIC DNA]</scope>
    <source>
        <tissue evidence="1">Muscle</tissue>
    </source>
</reference>
<accession>A0A5B7EIE5</accession>
<name>A0A5B7EIE5_PORTR</name>
<protein>
    <submittedName>
        <fullName evidence="1">Uncharacterized protein</fullName>
    </submittedName>
</protein>
<gene>
    <name evidence="1" type="ORF">E2C01_027552</name>
</gene>
<proteinExistence type="predicted"/>
<keyword evidence="2" id="KW-1185">Reference proteome</keyword>
<organism evidence="1 2">
    <name type="scientific">Portunus trituberculatus</name>
    <name type="common">Swimming crab</name>
    <name type="synonym">Neptunus trituberculatus</name>
    <dbReference type="NCBI Taxonomy" id="210409"/>
    <lineage>
        <taxon>Eukaryota</taxon>
        <taxon>Metazoa</taxon>
        <taxon>Ecdysozoa</taxon>
        <taxon>Arthropoda</taxon>
        <taxon>Crustacea</taxon>
        <taxon>Multicrustacea</taxon>
        <taxon>Malacostraca</taxon>
        <taxon>Eumalacostraca</taxon>
        <taxon>Eucarida</taxon>
        <taxon>Decapoda</taxon>
        <taxon>Pleocyemata</taxon>
        <taxon>Brachyura</taxon>
        <taxon>Eubrachyura</taxon>
        <taxon>Portunoidea</taxon>
        <taxon>Portunidae</taxon>
        <taxon>Portuninae</taxon>
        <taxon>Portunus</taxon>
    </lineage>
</organism>
<comment type="caution">
    <text evidence="1">The sequence shown here is derived from an EMBL/GenBank/DDBJ whole genome shotgun (WGS) entry which is preliminary data.</text>
</comment>
<evidence type="ECO:0000313" key="2">
    <source>
        <dbReference type="Proteomes" id="UP000324222"/>
    </source>
</evidence>
<dbReference type="AlphaFoldDB" id="A0A5B7EIE5"/>
<dbReference type="EMBL" id="VSRR010003000">
    <property type="protein sequence ID" value="MPC34171.1"/>
    <property type="molecule type" value="Genomic_DNA"/>
</dbReference>
<dbReference type="Proteomes" id="UP000324222">
    <property type="component" value="Unassembled WGS sequence"/>
</dbReference>